<reference evidence="6 7" key="1">
    <citation type="submission" date="2020-07" db="EMBL/GenBank/DDBJ databases">
        <title>Sequencing the genomes of 1000 actinobacteria strains.</title>
        <authorList>
            <person name="Klenk H.-P."/>
        </authorList>
    </citation>
    <scope>NUCLEOTIDE SEQUENCE [LARGE SCALE GENOMIC DNA]</scope>
    <source>
        <strain evidence="6 7">DSM 15131</strain>
    </source>
</reference>
<dbReference type="PANTHER" id="PTHR30349:SF81">
    <property type="entry name" value="TYROSINE RECOMBINASE XERC"/>
    <property type="match status" value="1"/>
</dbReference>
<dbReference type="InterPro" id="IPR050090">
    <property type="entry name" value="Tyrosine_recombinase_XerCD"/>
</dbReference>
<evidence type="ECO:0000256" key="1">
    <source>
        <dbReference type="ARBA" id="ARBA00023125"/>
    </source>
</evidence>
<dbReference type="InterPro" id="IPR011010">
    <property type="entry name" value="DNA_brk_join_enz"/>
</dbReference>
<evidence type="ECO:0000259" key="4">
    <source>
        <dbReference type="PROSITE" id="PS51898"/>
    </source>
</evidence>
<evidence type="ECO:0000256" key="3">
    <source>
        <dbReference type="PROSITE-ProRule" id="PRU01248"/>
    </source>
</evidence>
<dbReference type="CDD" id="cd00397">
    <property type="entry name" value="DNA_BRE_C"/>
    <property type="match status" value="1"/>
</dbReference>
<dbReference type="Gene3D" id="1.10.150.130">
    <property type="match status" value="1"/>
</dbReference>
<dbReference type="Proteomes" id="UP000562045">
    <property type="component" value="Unassembled WGS sequence"/>
</dbReference>
<dbReference type="Gene3D" id="1.10.443.10">
    <property type="entry name" value="Intergrase catalytic core"/>
    <property type="match status" value="1"/>
</dbReference>
<evidence type="ECO:0000313" key="7">
    <source>
        <dbReference type="Proteomes" id="UP000562045"/>
    </source>
</evidence>
<protein>
    <submittedName>
        <fullName evidence="6">Site-specific recombinase XerD</fullName>
    </submittedName>
</protein>
<dbReference type="GO" id="GO:0003677">
    <property type="term" value="F:DNA binding"/>
    <property type="evidence" value="ECO:0007669"/>
    <property type="project" value="UniProtKB-UniRule"/>
</dbReference>
<dbReference type="GO" id="GO:0015074">
    <property type="term" value="P:DNA integration"/>
    <property type="evidence" value="ECO:0007669"/>
    <property type="project" value="InterPro"/>
</dbReference>
<evidence type="ECO:0000313" key="6">
    <source>
        <dbReference type="EMBL" id="NYI46579.1"/>
    </source>
</evidence>
<gene>
    <name evidence="6" type="ORF">BJ993_003659</name>
</gene>
<dbReference type="EMBL" id="JACBZM010000001">
    <property type="protein sequence ID" value="NYI46579.1"/>
    <property type="molecule type" value="Genomic_DNA"/>
</dbReference>
<dbReference type="RefSeq" id="WP_257026914.1">
    <property type="nucleotide sequence ID" value="NZ_JACBZM010000001.1"/>
</dbReference>
<keyword evidence="2" id="KW-0233">DNA recombination</keyword>
<feature type="domain" description="Core-binding (CB)" evidence="5">
    <location>
        <begin position="7"/>
        <end position="92"/>
    </location>
</feature>
<comment type="caution">
    <text evidence="6">The sequence shown here is derived from an EMBL/GenBank/DDBJ whole genome shotgun (WGS) entry which is preliminary data.</text>
</comment>
<evidence type="ECO:0000256" key="2">
    <source>
        <dbReference type="ARBA" id="ARBA00023172"/>
    </source>
</evidence>
<keyword evidence="1 3" id="KW-0238">DNA-binding</keyword>
<name>A0A7Y9ZJG2_9ACTN</name>
<sequence>MTHLMTMTASHALDRITDWQTALRAENKSPGTIFIYADGATRYLRWCAEADHLPMSRAALNSWIAGLLDRGSSPGTARIRQLAVRRFAAWLTAGGEIDADPFPGVKAPRYEPPLVEPLTDAELRALIATCAVPADHARPEDTLNDRRDEAIIRLMFETAIRSGELVDLQLDDVDLIARLITIRRGKGGRGRVIPVGQKTTEALLVYLDQREQHPLAASPDLWLGNRGQRFGREGLSRALRRRAKRAGVQRFRPHRLRHTAAHRWLAAGGSESGLMAIAGWTRSDMLVRYTRARASERAAAEARRLDLGNL</sequence>
<dbReference type="PANTHER" id="PTHR30349">
    <property type="entry name" value="PHAGE INTEGRASE-RELATED"/>
    <property type="match status" value="1"/>
</dbReference>
<dbReference type="GO" id="GO:0006310">
    <property type="term" value="P:DNA recombination"/>
    <property type="evidence" value="ECO:0007669"/>
    <property type="project" value="UniProtKB-KW"/>
</dbReference>
<dbReference type="AlphaFoldDB" id="A0A7Y9ZJG2"/>
<organism evidence="6 7">
    <name type="scientific">Nocardioides aromaticivorans</name>
    <dbReference type="NCBI Taxonomy" id="200618"/>
    <lineage>
        <taxon>Bacteria</taxon>
        <taxon>Bacillati</taxon>
        <taxon>Actinomycetota</taxon>
        <taxon>Actinomycetes</taxon>
        <taxon>Propionibacteriales</taxon>
        <taxon>Nocardioidaceae</taxon>
        <taxon>Nocardioides</taxon>
    </lineage>
</organism>
<evidence type="ECO:0000259" key="5">
    <source>
        <dbReference type="PROSITE" id="PS51900"/>
    </source>
</evidence>
<dbReference type="Pfam" id="PF00589">
    <property type="entry name" value="Phage_integrase"/>
    <property type="match status" value="1"/>
</dbReference>
<accession>A0A7Y9ZJG2</accession>
<dbReference type="SUPFAM" id="SSF56349">
    <property type="entry name" value="DNA breaking-rejoining enzymes"/>
    <property type="match status" value="1"/>
</dbReference>
<feature type="domain" description="Tyr recombinase" evidence="4">
    <location>
        <begin position="113"/>
        <end position="303"/>
    </location>
</feature>
<dbReference type="InterPro" id="IPR044068">
    <property type="entry name" value="CB"/>
</dbReference>
<dbReference type="PROSITE" id="PS51900">
    <property type="entry name" value="CB"/>
    <property type="match status" value="1"/>
</dbReference>
<dbReference type="InterPro" id="IPR013762">
    <property type="entry name" value="Integrase-like_cat_sf"/>
</dbReference>
<dbReference type="InterPro" id="IPR002104">
    <property type="entry name" value="Integrase_catalytic"/>
</dbReference>
<dbReference type="InterPro" id="IPR010998">
    <property type="entry name" value="Integrase_recombinase_N"/>
</dbReference>
<proteinExistence type="predicted"/>
<dbReference type="PROSITE" id="PS51898">
    <property type="entry name" value="TYR_RECOMBINASE"/>
    <property type="match status" value="1"/>
</dbReference>